<gene>
    <name evidence="1" type="ORF">QO001_002232</name>
</gene>
<proteinExistence type="predicted"/>
<dbReference type="AlphaFoldDB" id="A0AAJ1TRF4"/>
<protein>
    <submittedName>
        <fullName evidence="1">Uncharacterized protein</fullName>
    </submittedName>
</protein>
<accession>A0AAJ1TRF4</accession>
<sequence>MSDKKGHNSQSGYNIKALGMQLAMQLPRDRSQALAIIEHTRWLVENYLHVADCEQAAGPKKGELKIVR</sequence>
<evidence type="ECO:0000313" key="1">
    <source>
        <dbReference type="EMBL" id="MDQ0543306.1"/>
    </source>
</evidence>
<dbReference type="RefSeq" id="WP_163005970.1">
    <property type="nucleotide sequence ID" value="NZ_CP033231.1"/>
</dbReference>
<comment type="caution">
    <text evidence="1">The sequence shown here is derived from an EMBL/GenBank/DDBJ whole genome shotgun (WGS) entry which is preliminary data.</text>
</comment>
<name>A0AAJ1TRF4_9HYPH</name>
<dbReference type="EMBL" id="JAUSWL010000003">
    <property type="protein sequence ID" value="MDQ0543306.1"/>
    <property type="molecule type" value="Genomic_DNA"/>
</dbReference>
<reference evidence="1" key="1">
    <citation type="submission" date="2023-07" db="EMBL/GenBank/DDBJ databases">
        <title>Genomic Encyclopedia of Type Strains, Phase IV (KMG-IV): sequencing the most valuable type-strain genomes for metagenomic binning, comparative biology and taxonomic classification.</title>
        <authorList>
            <person name="Goeker M."/>
        </authorList>
    </citation>
    <scope>NUCLEOTIDE SEQUENCE</scope>
    <source>
        <strain evidence="1">DSM 19569</strain>
    </source>
</reference>
<evidence type="ECO:0000313" key="2">
    <source>
        <dbReference type="Proteomes" id="UP001223420"/>
    </source>
</evidence>
<dbReference type="Proteomes" id="UP001223420">
    <property type="component" value="Unassembled WGS sequence"/>
</dbReference>
<organism evidence="1 2">
    <name type="scientific">Methylobacterium brachiatum</name>
    <dbReference type="NCBI Taxonomy" id="269660"/>
    <lineage>
        <taxon>Bacteria</taxon>
        <taxon>Pseudomonadati</taxon>
        <taxon>Pseudomonadota</taxon>
        <taxon>Alphaproteobacteria</taxon>
        <taxon>Hyphomicrobiales</taxon>
        <taxon>Methylobacteriaceae</taxon>
        <taxon>Methylobacterium</taxon>
    </lineage>
</organism>